<dbReference type="EMBL" id="GG662712">
    <property type="protein sequence ID" value="EWS74648.1"/>
    <property type="molecule type" value="Genomic_DNA"/>
</dbReference>
<gene>
    <name evidence="1" type="ORF">TTHERM_001142778</name>
</gene>
<organism evidence="1 2">
    <name type="scientific">Tetrahymena thermophila (strain SB210)</name>
    <dbReference type="NCBI Taxonomy" id="312017"/>
    <lineage>
        <taxon>Eukaryota</taxon>
        <taxon>Sar</taxon>
        <taxon>Alveolata</taxon>
        <taxon>Ciliophora</taxon>
        <taxon>Intramacronucleata</taxon>
        <taxon>Oligohymenophorea</taxon>
        <taxon>Hymenostomatida</taxon>
        <taxon>Tetrahymenina</taxon>
        <taxon>Tetrahymenidae</taxon>
        <taxon>Tetrahymena</taxon>
    </lineage>
</organism>
<dbReference type="AlphaFoldDB" id="W7XDD0"/>
<dbReference type="RefSeq" id="XP_012652870.1">
    <property type="nucleotide sequence ID" value="XM_012797416.1"/>
</dbReference>
<dbReference type="Proteomes" id="UP000009168">
    <property type="component" value="Unassembled WGS sequence"/>
</dbReference>
<dbReference type="KEGG" id="tet:TTHERM_001142778"/>
<evidence type="ECO:0000313" key="2">
    <source>
        <dbReference type="Proteomes" id="UP000009168"/>
    </source>
</evidence>
<name>W7XDD0_TETTS</name>
<sequence>MESVSLSIYRAYFLFLCRSYKRQLNKLLFESMHDCQLHILCIKCCYFNHNFVTFRNKKKIFIIFLYIQQFFSLLYKHRSFKLLRGYFGIQSSDILNIHYRVNIYGSINSQISKIEAQTLIFNYTSFYSKQLFNSLVNNIKKENLP</sequence>
<protein>
    <submittedName>
        <fullName evidence="1">Uncharacterized protein</fullName>
    </submittedName>
</protein>
<evidence type="ECO:0000313" key="1">
    <source>
        <dbReference type="EMBL" id="EWS74648.1"/>
    </source>
</evidence>
<reference evidence="2" key="1">
    <citation type="journal article" date="2006" name="PLoS Biol.">
        <title>Macronuclear genome sequence of the ciliate Tetrahymena thermophila, a model eukaryote.</title>
        <authorList>
            <person name="Eisen J.A."/>
            <person name="Coyne R.S."/>
            <person name="Wu M."/>
            <person name="Wu D."/>
            <person name="Thiagarajan M."/>
            <person name="Wortman J.R."/>
            <person name="Badger J.H."/>
            <person name="Ren Q."/>
            <person name="Amedeo P."/>
            <person name="Jones K.M."/>
            <person name="Tallon L.J."/>
            <person name="Delcher A.L."/>
            <person name="Salzberg S.L."/>
            <person name="Silva J.C."/>
            <person name="Haas B.J."/>
            <person name="Majoros W.H."/>
            <person name="Farzad M."/>
            <person name="Carlton J.M."/>
            <person name="Smith R.K. Jr."/>
            <person name="Garg J."/>
            <person name="Pearlman R.E."/>
            <person name="Karrer K.M."/>
            <person name="Sun L."/>
            <person name="Manning G."/>
            <person name="Elde N.C."/>
            <person name="Turkewitz A.P."/>
            <person name="Asai D.J."/>
            <person name="Wilkes D.E."/>
            <person name="Wang Y."/>
            <person name="Cai H."/>
            <person name="Collins K."/>
            <person name="Stewart B.A."/>
            <person name="Lee S.R."/>
            <person name="Wilamowska K."/>
            <person name="Weinberg Z."/>
            <person name="Ruzzo W.L."/>
            <person name="Wloga D."/>
            <person name="Gaertig J."/>
            <person name="Frankel J."/>
            <person name="Tsao C.-C."/>
            <person name="Gorovsky M.A."/>
            <person name="Keeling P.J."/>
            <person name="Waller R.F."/>
            <person name="Patron N.J."/>
            <person name="Cherry J.M."/>
            <person name="Stover N.A."/>
            <person name="Krieger C.J."/>
            <person name="del Toro C."/>
            <person name="Ryder H.F."/>
            <person name="Williamson S.C."/>
            <person name="Barbeau R.A."/>
            <person name="Hamilton E.P."/>
            <person name="Orias E."/>
        </authorList>
    </citation>
    <scope>NUCLEOTIDE SEQUENCE [LARGE SCALE GENOMIC DNA]</scope>
    <source>
        <strain evidence="2">SB210</strain>
    </source>
</reference>
<accession>W7XDD0</accession>
<proteinExistence type="predicted"/>
<dbReference type="GeneID" id="24441796"/>
<keyword evidence="2" id="KW-1185">Reference proteome</keyword>
<dbReference type="InParanoid" id="W7XDD0"/>